<dbReference type="EMBL" id="CP010311">
    <property type="protein sequence ID" value="AJF06842.1"/>
    <property type="molecule type" value="Genomic_DNA"/>
</dbReference>
<dbReference type="OrthoDB" id="9763659at2"/>
<dbReference type="PANTHER" id="PTHR43788:SF6">
    <property type="entry name" value="DNA HELICASE B"/>
    <property type="match status" value="1"/>
</dbReference>
<evidence type="ECO:0000313" key="8">
    <source>
        <dbReference type="Proteomes" id="UP000035036"/>
    </source>
</evidence>
<keyword evidence="8" id="KW-1185">Reference proteome</keyword>
<keyword evidence="2" id="KW-0067">ATP-binding</keyword>
<dbReference type="KEGG" id="gsb:GSUB_10160"/>
<dbReference type="InterPro" id="IPR055446">
    <property type="entry name" value="RecD2_N_OB"/>
</dbReference>
<dbReference type="Proteomes" id="UP000035036">
    <property type="component" value="Chromosome"/>
</dbReference>
<dbReference type="InterPro" id="IPR027417">
    <property type="entry name" value="P-loop_NTPase"/>
</dbReference>
<organism evidence="7 8">
    <name type="scientific">Geoalkalibacter subterraneus</name>
    <dbReference type="NCBI Taxonomy" id="483547"/>
    <lineage>
        <taxon>Bacteria</taxon>
        <taxon>Pseudomonadati</taxon>
        <taxon>Thermodesulfobacteriota</taxon>
        <taxon>Desulfuromonadia</taxon>
        <taxon>Desulfuromonadales</taxon>
        <taxon>Geoalkalibacteraceae</taxon>
        <taxon>Geoalkalibacter</taxon>
    </lineage>
</organism>
<dbReference type="Pfam" id="PF13538">
    <property type="entry name" value="UvrD_C_2"/>
    <property type="match status" value="1"/>
</dbReference>
<dbReference type="Gene3D" id="2.30.30.940">
    <property type="match status" value="1"/>
</dbReference>
<evidence type="ECO:0000256" key="1">
    <source>
        <dbReference type="ARBA" id="ARBA00022741"/>
    </source>
</evidence>
<dbReference type="Gene3D" id="3.40.50.300">
    <property type="entry name" value="P-loop containing nucleotide triphosphate hydrolases"/>
    <property type="match status" value="2"/>
</dbReference>
<feature type="domain" description="ATP-dependent RecD2 DNA helicase SH3" evidence="5">
    <location>
        <begin position="566"/>
        <end position="632"/>
    </location>
</feature>
<evidence type="ECO:0000313" key="7">
    <source>
        <dbReference type="EMBL" id="AJF06842.1"/>
    </source>
</evidence>
<evidence type="ECO:0000259" key="4">
    <source>
        <dbReference type="Pfam" id="PF14490"/>
    </source>
</evidence>
<name>A0A0B5FFB9_9BACT</name>
<dbReference type="GO" id="GO:0003678">
    <property type="term" value="F:DNA helicase activity"/>
    <property type="evidence" value="ECO:0007669"/>
    <property type="project" value="UniProtKB-ARBA"/>
</dbReference>
<dbReference type="SUPFAM" id="SSF52540">
    <property type="entry name" value="P-loop containing nucleoside triphosphate hydrolases"/>
    <property type="match status" value="1"/>
</dbReference>
<proteinExistence type="predicted"/>
<dbReference type="InterPro" id="IPR027785">
    <property type="entry name" value="UvrD-like_helicase_C"/>
</dbReference>
<feature type="domain" description="ATP-dependent RecD2 DNA helicase OB-fold" evidence="6">
    <location>
        <begin position="11"/>
        <end position="77"/>
    </location>
</feature>
<dbReference type="GO" id="GO:0005524">
    <property type="term" value="F:ATP binding"/>
    <property type="evidence" value="ECO:0007669"/>
    <property type="project" value="UniProtKB-KW"/>
</dbReference>
<dbReference type="InterPro" id="IPR041451">
    <property type="entry name" value="RecD2_SH13"/>
</dbReference>
<accession>A0A0B5FFB9</accession>
<dbReference type="PANTHER" id="PTHR43788">
    <property type="entry name" value="DNA2/NAM7 HELICASE FAMILY MEMBER"/>
    <property type="match status" value="1"/>
</dbReference>
<feature type="domain" description="ATP-dependent RecD2 DNA helicase-like helix-hairpin-helix" evidence="4">
    <location>
        <begin position="146"/>
        <end position="235"/>
    </location>
</feature>
<dbReference type="Pfam" id="PF18335">
    <property type="entry name" value="SH3_13"/>
    <property type="match status" value="1"/>
</dbReference>
<dbReference type="AlphaFoldDB" id="A0A0B5FFB9"/>
<dbReference type="InterPro" id="IPR050534">
    <property type="entry name" value="Coronavir_polyprotein_1ab"/>
</dbReference>
<evidence type="ECO:0000259" key="6">
    <source>
        <dbReference type="Pfam" id="PF23139"/>
    </source>
</evidence>
<feature type="domain" description="UvrD-like helicase C-terminal" evidence="3">
    <location>
        <begin position="651"/>
        <end position="698"/>
    </location>
</feature>
<gene>
    <name evidence="7" type="ORF">GSUB_10160</name>
</gene>
<sequence>MPKRNESNPARLRGRIERVYYAGPKFSAGRLLTPTGEEVQFAGNLFARENQPVVLLGSWATHPKYGRQFKVDGMEHDLELDPEGLIHYLANHPEIKGIGPAKARLIVESFGDAFEETLLNDPERIALKARLPLEAARRLRDEWLKNRSVNTVMAWLSAFGLTHHQVTTLVERLGGNCLDILKEDPYILIREIRGFGFKKVDKIARKLGTPKDHTPRIRAGLNFCVREALDNGHCWIEYEDLVDQANLLLVMDALDSRVRIESALDALIEEQALACDSHGGRFVVALPEIVRMERELASLFGQAETPNPHFQSVKKLDALIRRCASTLNEKQLEAVHSALHHSISLISGGAGSGKSYTISVINTICEESDLEVVLAAPTGKAAKRLEEVSGRSGTTIHRLLGYDGKGFSRSKENPIDADVLVVDEFSMVDVPLAWHLFEAVDLSRTTVLLVGDHNQLPPVGPGNILRDLIQTRAIPTVILDKVVRQAGVLKENCTAVLKGEVRKTSEASVSGCRDWYLVDQFTDPMAARSFLLELFQERLDALGFDIIKDVQVLTPTHKGPLGTKELNEELQRLIQRKLWNAEVPPVAMGRRAPFLKHDKVIQTRNNYDLNVMNGAIGYVVDVLANGTLVIDFDGMPVEMEKGSPDLQDLQLAYALTIHKTQGSEFPCAVVVVHKAHSFMHHRNLLYTGVTRARRTAIVLGDHWGIQNCAKRCQVDDRRTFLPLFLDAAQHAEADFARVAEAE</sequence>
<evidence type="ECO:0000256" key="2">
    <source>
        <dbReference type="ARBA" id="ARBA00022840"/>
    </source>
</evidence>
<dbReference type="CDD" id="cd17933">
    <property type="entry name" value="DEXSc_RecD-like"/>
    <property type="match status" value="1"/>
</dbReference>
<dbReference type="Pfam" id="PF13245">
    <property type="entry name" value="AAA_19"/>
    <property type="match status" value="1"/>
</dbReference>
<dbReference type="HOGENOM" id="CLU_007524_0_3_7"/>
<dbReference type="InterPro" id="IPR029493">
    <property type="entry name" value="RecD2-like_HHH"/>
</dbReference>
<dbReference type="Gene3D" id="1.10.10.2220">
    <property type="match status" value="1"/>
</dbReference>
<evidence type="ECO:0000259" key="5">
    <source>
        <dbReference type="Pfam" id="PF18335"/>
    </source>
</evidence>
<dbReference type="RefSeq" id="WP_040200636.1">
    <property type="nucleotide sequence ID" value="NZ_CP010311.1"/>
</dbReference>
<dbReference type="Pfam" id="PF23139">
    <property type="entry name" value="OB_YrrC"/>
    <property type="match status" value="1"/>
</dbReference>
<keyword evidence="1" id="KW-0547">Nucleotide-binding</keyword>
<evidence type="ECO:0000259" key="3">
    <source>
        <dbReference type="Pfam" id="PF13538"/>
    </source>
</evidence>
<dbReference type="Pfam" id="PF14490">
    <property type="entry name" value="HHH_RecD2"/>
    <property type="match status" value="1"/>
</dbReference>
<dbReference type="STRING" id="483547.GSUB_10160"/>
<dbReference type="CDD" id="cd18809">
    <property type="entry name" value="SF1_C_RecD"/>
    <property type="match status" value="1"/>
</dbReference>
<protein>
    <submittedName>
        <fullName evidence="7">ATPase AAA</fullName>
    </submittedName>
</protein>
<reference evidence="7 8" key="1">
    <citation type="journal article" date="2015" name="Genome Announc.">
        <title>Genomes of Geoalkalibacter ferrihydriticus Z-0531T and Geoalkalibacter subterraneus Red1T, Two Haloalkaliphilic Metal-Reducing Deltaproteobacteria.</title>
        <authorList>
            <person name="Badalamenti J.P."/>
            <person name="Krajmalnik-Brown R."/>
            <person name="Torres C.I."/>
            <person name="Bond D.R."/>
        </authorList>
    </citation>
    <scope>NUCLEOTIDE SEQUENCE [LARGE SCALE GENOMIC DNA]</scope>
    <source>
        <strain evidence="7 8">Red1</strain>
    </source>
</reference>